<dbReference type="GO" id="GO:0003824">
    <property type="term" value="F:catalytic activity"/>
    <property type="evidence" value="ECO:0007669"/>
    <property type="project" value="InterPro"/>
</dbReference>
<dbReference type="AlphaFoldDB" id="A0A1J1JEI1"/>
<proteinExistence type="predicted"/>
<evidence type="ECO:0000259" key="1">
    <source>
        <dbReference type="PROSITE" id="PS51340"/>
    </source>
</evidence>
<organism evidence="2">
    <name type="scientific">Planktothrix agardhii</name>
    <name type="common">Oscillatoria agardhii</name>
    <dbReference type="NCBI Taxonomy" id="1160"/>
    <lineage>
        <taxon>Bacteria</taxon>
        <taxon>Bacillati</taxon>
        <taxon>Cyanobacteriota</taxon>
        <taxon>Cyanophyceae</taxon>
        <taxon>Oscillatoriophycideae</taxon>
        <taxon>Oscillatoriales</taxon>
        <taxon>Microcoleaceae</taxon>
        <taxon>Planktothrix</taxon>
    </lineage>
</organism>
<dbReference type="RefSeq" id="WP_301950588.1">
    <property type="nucleotide sequence ID" value="NZ_JBEIHM010000002.1"/>
</dbReference>
<reference evidence="2" key="1">
    <citation type="submission" date="2015-09" db="EMBL/GenBank/DDBJ databases">
        <authorList>
            <person name="Jackson K.R."/>
            <person name="Lunt B.L."/>
            <person name="Fisher J.N.B."/>
            <person name="Gardner A.V."/>
            <person name="Bailey M.E."/>
            <person name="Deus L.M."/>
            <person name="Earl A.S."/>
            <person name="Gibby P.D."/>
            <person name="Hartmann K.A."/>
            <person name="Liu J.E."/>
            <person name="Manci A.M."/>
            <person name="Nielsen D.A."/>
            <person name="Solomon M.B."/>
            <person name="Breakwell D.P."/>
            <person name="Burnett S.H."/>
            <person name="Grose J.H."/>
        </authorList>
    </citation>
    <scope>NUCLEOTIDE SEQUENCE</scope>
    <source>
        <strain evidence="2">7805</strain>
    </source>
</reference>
<sequence>MNLDDVAIWLQNALKQDNQPNLRLVRQSPNFIRSVDPNYAVNINNQVSFADGYPCLLTNTASLVELNRKLTEIYPISSQEVPMNRFRPNLVIDTDQPFIEDQWKVILIGEVYFDLVKPCSRCIALRITVRTFLNSETISQLTVPVFPPPQAPRARGVRGAVPVFRCSLAL</sequence>
<protein>
    <recommendedName>
        <fullName evidence="1">MOSC domain-containing protein</fullName>
    </recommendedName>
</protein>
<dbReference type="GO" id="GO:0030151">
    <property type="term" value="F:molybdenum ion binding"/>
    <property type="evidence" value="ECO:0007669"/>
    <property type="project" value="InterPro"/>
</dbReference>
<dbReference type="InterPro" id="IPR005302">
    <property type="entry name" value="MoCF_Sase_C"/>
</dbReference>
<dbReference type="SUPFAM" id="SSF50800">
    <property type="entry name" value="PK beta-barrel domain-like"/>
    <property type="match status" value="1"/>
</dbReference>
<dbReference type="InterPro" id="IPR011037">
    <property type="entry name" value="Pyrv_Knase-like_insert_dom_sf"/>
</dbReference>
<name>A0A1J1JEI1_PLAAG</name>
<evidence type="ECO:0000313" key="2">
    <source>
        <dbReference type="EMBL" id="CUM59161.1"/>
    </source>
</evidence>
<dbReference type="EMBL" id="LO018304">
    <property type="protein sequence ID" value="CUM59161.1"/>
    <property type="molecule type" value="Genomic_DNA"/>
</dbReference>
<gene>
    <name evidence="2" type="ORF">PLAM_1194</name>
</gene>
<dbReference type="PROSITE" id="PS51340">
    <property type="entry name" value="MOSC"/>
    <property type="match status" value="1"/>
</dbReference>
<dbReference type="Pfam" id="PF03473">
    <property type="entry name" value="MOSC"/>
    <property type="match status" value="1"/>
</dbReference>
<accession>A0A1J1JEI1</accession>
<dbReference type="GO" id="GO:0030170">
    <property type="term" value="F:pyridoxal phosphate binding"/>
    <property type="evidence" value="ECO:0007669"/>
    <property type="project" value="InterPro"/>
</dbReference>
<feature type="domain" description="MOSC" evidence="1">
    <location>
        <begin position="27"/>
        <end position="170"/>
    </location>
</feature>